<protein>
    <recommendedName>
        <fullName evidence="1">Methyltransferase type 11 domain-containing protein</fullName>
    </recommendedName>
</protein>
<dbReference type="CDD" id="cd02440">
    <property type="entry name" value="AdoMet_MTases"/>
    <property type="match status" value="1"/>
</dbReference>
<evidence type="ECO:0000313" key="2">
    <source>
        <dbReference type="EMBL" id="ABO95843.1"/>
    </source>
</evidence>
<dbReference type="GeneID" id="5001347"/>
<feature type="domain" description="Methyltransferase type 11" evidence="1">
    <location>
        <begin position="37"/>
        <end position="134"/>
    </location>
</feature>
<proteinExistence type="predicted"/>
<gene>
    <name evidence="2" type="ORF">OSTLU_6947</name>
</gene>
<evidence type="ECO:0000259" key="1">
    <source>
        <dbReference type="Pfam" id="PF08241"/>
    </source>
</evidence>
<dbReference type="STRING" id="436017.A4RWB1"/>
<dbReference type="InterPro" id="IPR029063">
    <property type="entry name" value="SAM-dependent_MTases_sf"/>
</dbReference>
<sequence>YDREAKTFDDAVRSSEYWSGIENMRASLAYGARGDVLEVACGTGRNFSYYDPKKVRTLLAMDACDGMVEEARAKLRTRDGGTTVREAIVTRGDAQRMNVKTGSVDTVVDTFGLCSYEDAVGALREMKRVVKRDGGRVLLLEHGRSEYGWLSNILDHFADAHARRWGCYWNRDILKLIEDAGLEIVEKSTHHLGTTFVIEA</sequence>
<organism evidence="2 3">
    <name type="scientific">Ostreococcus lucimarinus (strain CCE9901)</name>
    <dbReference type="NCBI Taxonomy" id="436017"/>
    <lineage>
        <taxon>Eukaryota</taxon>
        <taxon>Viridiplantae</taxon>
        <taxon>Chlorophyta</taxon>
        <taxon>Mamiellophyceae</taxon>
        <taxon>Mamiellales</taxon>
        <taxon>Bathycoccaceae</taxon>
        <taxon>Ostreococcus</taxon>
    </lineage>
</organism>
<dbReference type="OMA" id="EKLMRMG"/>
<dbReference type="KEGG" id="olu:OSTLU_6947"/>
<dbReference type="PANTHER" id="PTHR42912:SF83">
    <property type="entry name" value="METHYLTRANSFERASE TYPE 11 DOMAIN-CONTAINING PROTEIN"/>
    <property type="match status" value="1"/>
</dbReference>
<dbReference type="eggNOG" id="KOG4300">
    <property type="taxonomic scope" value="Eukaryota"/>
</dbReference>
<dbReference type="OrthoDB" id="416496at2759"/>
<dbReference type="SUPFAM" id="SSF53335">
    <property type="entry name" value="S-adenosyl-L-methionine-dependent methyltransferases"/>
    <property type="match status" value="1"/>
</dbReference>
<feature type="non-terminal residue" evidence="2">
    <location>
        <position position="200"/>
    </location>
</feature>
<dbReference type="RefSeq" id="XP_001417550.1">
    <property type="nucleotide sequence ID" value="XM_001417513.1"/>
</dbReference>
<dbReference type="HOGENOM" id="CLU_037990_3_0_1"/>
<name>A4RWB1_OSTLU</name>
<keyword evidence="3" id="KW-1185">Reference proteome</keyword>
<dbReference type="InterPro" id="IPR013216">
    <property type="entry name" value="Methyltransf_11"/>
</dbReference>
<reference evidence="2 3" key="1">
    <citation type="journal article" date="2007" name="Proc. Natl. Acad. Sci. U.S.A.">
        <title>The tiny eukaryote Ostreococcus provides genomic insights into the paradox of plankton speciation.</title>
        <authorList>
            <person name="Palenik B."/>
            <person name="Grimwood J."/>
            <person name="Aerts A."/>
            <person name="Rouze P."/>
            <person name="Salamov A."/>
            <person name="Putnam N."/>
            <person name="Dupont C."/>
            <person name="Jorgensen R."/>
            <person name="Derelle E."/>
            <person name="Rombauts S."/>
            <person name="Zhou K."/>
            <person name="Otillar R."/>
            <person name="Merchant S.S."/>
            <person name="Podell S."/>
            <person name="Gaasterland T."/>
            <person name="Napoli C."/>
            <person name="Gendler K."/>
            <person name="Manuell A."/>
            <person name="Tai V."/>
            <person name="Vallon O."/>
            <person name="Piganeau G."/>
            <person name="Jancek S."/>
            <person name="Heijde M."/>
            <person name="Jabbari K."/>
            <person name="Bowler C."/>
            <person name="Lohr M."/>
            <person name="Robbens S."/>
            <person name="Werner G."/>
            <person name="Dubchak I."/>
            <person name="Pazour G.J."/>
            <person name="Ren Q."/>
            <person name="Paulsen I."/>
            <person name="Delwiche C."/>
            <person name="Schmutz J."/>
            <person name="Rokhsar D."/>
            <person name="Van de Peer Y."/>
            <person name="Moreau H."/>
            <person name="Grigoriev I.V."/>
        </authorList>
    </citation>
    <scope>NUCLEOTIDE SEQUENCE [LARGE SCALE GENOMIC DNA]</scope>
    <source>
        <strain evidence="2 3">CCE9901</strain>
    </source>
</reference>
<dbReference type="Gene3D" id="3.40.50.150">
    <property type="entry name" value="Vaccinia Virus protein VP39"/>
    <property type="match status" value="1"/>
</dbReference>
<dbReference type="InterPro" id="IPR050508">
    <property type="entry name" value="Methyltransf_Superfamily"/>
</dbReference>
<dbReference type="AlphaFoldDB" id="A4RWB1"/>
<dbReference type="Proteomes" id="UP000001568">
    <property type="component" value="Chromosome 4"/>
</dbReference>
<dbReference type="Pfam" id="PF08241">
    <property type="entry name" value="Methyltransf_11"/>
    <property type="match status" value="1"/>
</dbReference>
<dbReference type="PANTHER" id="PTHR42912">
    <property type="entry name" value="METHYLTRANSFERASE"/>
    <property type="match status" value="1"/>
</dbReference>
<dbReference type="EMBL" id="CP000584">
    <property type="protein sequence ID" value="ABO95843.1"/>
    <property type="molecule type" value="Genomic_DNA"/>
</dbReference>
<accession>A4RWB1</accession>
<evidence type="ECO:0000313" key="3">
    <source>
        <dbReference type="Proteomes" id="UP000001568"/>
    </source>
</evidence>
<dbReference type="GO" id="GO:0008757">
    <property type="term" value="F:S-adenosylmethionine-dependent methyltransferase activity"/>
    <property type="evidence" value="ECO:0007669"/>
    <property type="project" value="InterPro"/>
</dbReference>
<dbReference type="Gramene" id="ABO95843">
    <property type="protein sequence ID" value="ABO95843"/>
    <property type="gene ID" value="OSTLU_6947"/>
</dbReference>
<feature type="non-terminal residue" evidence="2">
    <location>
        <position position="1"/>
    </location>
</feature>